<dbReference type="InterPro" id="IPR001579">
    <property type="entry name" value="Glyco_hydro_18_chit_AS"/>
</dbReference>
<dbReference type="InterPro" id="IPR017853">
    <property type="entry name" value="GH"/>
</dbReference>
<feature type="compositionally biased region" description="Polar residues" evidence="9">
    <location>
        <begin position="84"/>
        <end position="103"/>
    </location>
</feature>
<dbReference type="GO" id="GO:0008843">
    <property type="term" value="F:endochitinase activity"/>
    <property type="evidence" value="ECO:0007669"/>
    <property type="project" value="UniProtKB-EC"/>
</dbReference>
<dbReference type="GO" id="GO:0005576">
    <property type="term" value="C:extracellular region"/>
    <property type="evidence" value="ECO:0007669"/>
    <property type="project" value="TreeGrafter"/>
</dbReference>
<comment type="catalytic activity">
    <reaction evidence="1">
        <text>Random endo-hydrolysis of N-acetyl-beta-D-glucosaminide (1-&gt;4)-beta-linkages in chitin and chitodextrins.</text>
        <dbReference type="EC" id="3.2.1.14"/>
    </reaction>
</comment>
<keyword evidence="5 7" id="KW-0326">Glycosidase</keyword>
<dbReference type="GO" id="GO:0008061">
    <property type="term" value="F:chitin binding"/>
    <property type="evidence" value="ECO:0007669"/>
    <property type="project" value="InterPro"/>
</dbReference>
<dbReference type="InterPro" id="IPR011583">
    <property type="entry name" value="Chitinase_II/V-like_cat"/>
</dbReference>
<feature type="compositionally biased region" description="Polar residues" evidence="9">
    <location>
        <begin position="11"/>
        <end position="28"/>
    </location>
</feature>
<accession>A0A316YLG2</accession>
<dbReference type="EMBL" id="KZ819638">
    <property type="protein sequence ID" value="PWN88565.1"/>
    <property type="molecule type" value="Genomic_DNA"/>
</dbReference>
<name>A0A316YLG2_9BASI</name>
<dbReference type="InParanoid" id="A0A316YLG2"/>
<dbReference type="Proteomes" id="UP000245768">
    <property type="component" value="Unassembled WGS sequence"/>
</dbReference>
<dbReference type="GeneID" id="37040824"/>
<keyword evidence="12" id="KW-1185">Reference proteome</keyword>
<evidence type="ECO:0000313" key="12">
    <source>
        <dbReference type="Proteomes" id="UP000245768"/>
    </source>
</evidence>
<dbReference type="PROSITE" id="PS01095">
    <property type="entry name" value="GH18_1"/>
    <property type="match status" value="1"/>
</dbReference>
<sequence length="482" mass="50977">MGGFLDLVSPRSAQEAQTHPTGSFTKRTSGGKKNRRQRRRKSASKKRSSTTCQPKSSNSTTTDGGGDTSGNKNSTTTSGNSTTVPSAGTGSKNTTAPISSGSDKNATTSSSNSTSAKSEQGQILGGYWPNWTASKVPPESIDWDHFDYMNYAFAIPKSDSTVSFDGDKTLLTRLVKSAHGAKSPSKVVLSVGGWGNSAGFSGAVASDSSRKKFVQTFVDLQKQYNLDGFDFDWEYPNNVQNGRRASSDGQDTTNFQTFLQQLRAALPAGQMITAAVPQTVWLGSNGQPVGSVARAGDALDYIVIMNYDVNGASSTPGPNAPLANLCGNSSQPTASAAAGVKQWTAAGMPRKKILLGVPAYGYVQNSSKLRLKGRSLKNSEGTTANGQVNFNLLVEQGALKKGSDGLFDGANGWTKYWDDCSDTPYLANGQQVVTYDDTSSMRDKAAFSKLAGIAGVNMWSIDGDTKDGDLRNALLQGFQVNS</sequence>
<dbReference type="SMART" id="SM00636">
    <property type="entry name" value="Glyco_18"/>
    <property type="match status" value="1"/>
</dbReference>
<dbReference type="RefSeq" id="XP_025375763.1">
    <property type="nucleotide sequence ID" value="XM_025518908.1"/>
</dbReference>
<dbReference type="Gene3D" id="3.10.50.10">
    <property type="match status" value="1"/>
</dbReference>
<reference evidence="11 12" key="1">
    <citation type="journal article" date="2018" name="Mol. Biol. Evol.">
        <title>Broad Genomic Sampling Reveals a Smut Pathogenic Ancestry of the Fungal Clade Ustilaginomycotina.</title>
        <authorList>
            <person name="Kijpornyongpan T."/>
            <person name="Mondo S.J."/>
            <person name="Barry K."/>
            <person name="Sandor L."/>
            <person name="Lee J."/>
            <person name="Lipzen A."/>
            <person name="Pangilinan J."/>
            <person name="LaButti K."/>
            <person name="Hainaut M."/>
            <person name="Henrissat B."/>
            <person name="Grigoriev I.V."/>
            <person name="Spatafora J.W."/>
            <person name="Aime M.C."/>
        </authorList>
    </citation>
    <scope>NUCLEOTIDE SEQUENCE [LARGE SCALE GENOMIC DNA]</scope>
    <source>
        <strain evidence="11 12">MCA 4198</strain>
    </source>
</reference>
<dbReference type="InterPro" id="IPR001223">
    <property type="entry name" value="Glyco_hydro18_cat"/>
</dbReference>
<dbReference type="InterPro" id="IPR050314">
    <property type="entry name" value="Glycosyl_Hydrlase_18"/>
</dbReference>
<organism evidence="11 12">
    <name type="scientific">Acaromyces ingoldii</name>
    <dbReference type="NCBI Taxonomy" id="215250"/>
    <lineage>
        <taxon>Eukaryota</taxon>
        <taxon>Fungi</taxon>
        <taxon>Dikarya</taxon>
        <taxon>Basidiomycota</taxon>
        <taxon>Ustilaginomycotina</taxon>
        <taxon>Exobasidiomycetes</taxon>
        <taxon>Exobasidiales</taxon>
        <taxon>Cryptobasidiaceae</taxon>
        <taxon>Acaromyces</taxon>
    </lineage>
</organism>
<feature type="compositionally biased region" description="Basic residues" evidence="9">
    <location>
        <begin position="29"/>
        <end position="48"/>
    </location>
</feature>
<evidence type="ECO:0000256" key="9">
    <source>
        <dbReference type="SAM" id="MobiDB-lite"/>
    </source>
</evidence>
<evidence type="ECO:0000256" key="2">
    <source>
        <dbReference type="ARBA" id="ARBA00022801"/>
    </source>
</evidence>
<evidence type="ECO:0000256" key="3">
    <source>
        <dbReference type="ARBA" id="ARBA00023024"/>
    </source>
</evidence>
<dbReference type="GO" id="GO:0000272">
    <property type="term" value="P:polysaccharide catabolic process"/>
    <property type="evidence" value="ECO:0007669"/>
    <property type="project" value="UniProtKB-KW"/>
</dbReference>
<dbReference type="OrthoDB" id="73875at2759"/>
<keyword evidence="2 7" id="KW-0378">Hydrolase</keyword>
<feature type="compositionally biased region" description="Low complexity" evidence="9">
    <location>
        <begin position="104"/>
        <end position="118"/>
    </location>
</feature>
<proteinExistence type="inferred from homology"/>
<comment type="similarity">
    <text evidence="8">Belongs to the glycosyl hydrolase 18 family.</text>
</comment>
<evidence type="ECO:0000256" key="1">
    <source>
        <dbReference type="ARBA" id="ARBA00000822"/>
    </source>
</evidence>
<feature type="region of interest" description="Disordered" evidence="9">
    <location>
        <begin position="1"/>
        <end position="121"/>
    </location>
</feature>
<evidence type="ECO:0000256" key="5">
    <source>
        <dbReference type="ARBA" id="ARBA00023295"/>
    </source>
</evidence>
<protein>
    <recommendedName>
        <fullName evidence="10">GH18 domain-containing protein</fullName>
    </recommendedName>
</protein>
<dbReference type="Pfam" id="PF00704">
    <property type="entry name" value="Glyco_hydro_18"/>
    <property type="match status" value="1"/>
</dbReference>
<dbReference type="AlphaFoldDB" id="A0A316YLG2"/>
<dbReference type="PANTHER" id="PTHR11177">
    <property type="entry name" value="CHITINASE"/>
    <property type="match status" value="1"/>
</dbReference>
<evidence type="ECO:0000259" key="10">
    <source>
        <dbReference type="PROSITE" id="PS51910"/>
    </source>
</evidence>
<gene>
    <name evidence="11" type="ORF">FA10DRAFT_232495</name>
</gene>
<dbReference type="GO" id="GO:0006032">
    <property type="term" value="P:chitin catabolic process"/>
    <property type="evidence" value="ECO:0007669"/>
    <property type="project" value="UniProtKB-KW"/>
</dbReference>
<evidence type="ECO:0000256" key="8">
    <source>
        <dbReference type="RuleBase" id="RU004453"/>
    </source>
</evidence>
<dbReference type="STRING" id="215250.A0A316YLG2"/>
<dbReference type="SUPFAM" id="SSF51445">
    <property type="entry name" value="(Trans)glycosidases"/>
    <property type="match status" value="1"/>
</dbReference>
<keyword evidence="3" id="KW-0146">Chitin degradation</keyword>
<evidence type="ECO:0000256" key="4">
    <source>
        <dbReference type="ARBA" id="ARBA00023277"/>
    </source>
</evidence>
<dbReference type="Gene3D" id="3.20.20.80">
    <property type="entry name" value="Glycosidases"/>
    <property type="match status" value="1"/>
</dbReference>
<dbReference type="InterPro" id="IPR029070">
    <property type="entry name" value="Chitinase_insertion_sf"/>
</dbReference>
<dbReference type="PROSITE" id="PS51910">
    <property type="entry name" value="GH18_2"/>
    <property type="match status" value="1"/>
</dbReference>
<dbReference type="PANTHER" id="PTHR11177:SF317">
    <property type="entry name" value="CHITINASE 12-RELATED"/>
    <property type="match status" value="1"/>
</dbReference>
<evidence type="ECO:0000256" key="7">
    <source>
        <dbReference type="RuleBase" id="RU000489"/>
    </source>
</evidence>
<feature type="domain" description="GH18" evidence="10">
    <location>
        <begin position="122"/>
        <end position="481"/>
    </location>
</feature>
<dbReference type="SUPFAM" id="SSF54556">
    <property type="entry name" value="Chitinase insertion domain"/>
    <property type="match status" value="1"/>
</dbReference>
<evidence type="ECO:0000313" key="11">
    <source>
        <dbReference type="EMBL" id="PWN88565.1"/>
    </source>
</evidence>
<keyword evidence="6" id="KW-0624">Polysaccharide degradation</keyword>
<keyword evidence="4" id="KW-0119">Carbohydrate metabolism</keyword>
<feature type="compositionally biased region" description="Low complexity" evidence="9">
    <location>
        <begin position="69"/>
        <end position="83"/>
    </location>
</feature>
<evidence type="ECO:0000256" key="6">
    <source>
        <dbReference type="ARBA" id="ARBA00023326"/>
    </source>
</evidence>